<keyword evidence="2" id="KW-0255">Endonuclease</keyword>
<accession>A0ABQ3WDY2</accession>
<sequence>MCTLLIVRRTARVTAADIARIAGVGRAAVSNWRKRYETFPAPVGGTATSPQFDLEQVERWLVENEKLHAVPEEDLFWRNLLAAESDPAEALALVGEHLSGKRPLPFPTLRLDLDALAERLGKGGPGGVFQQLWRRFAEQAGPRLVLTPEPLAATMINLAAVNGGTILDPACGTGQVLHTAARGGAAQVYGQDIDAALARLAQLSLTVNELPGEIRAGDSLRHDSFPELTVDAVVAHPPFGLTNWGQEELGADHRWEFGVPPRTEPELAWVQHAYAHLKPGGRAVLLMPPSAAGRRAGRRIRADLLRRGALRAVVALPLRLTPSYAVNLQLWILQRPTQTPAPNVLLADAAALGAETSDDKEVLDRLEAAVSRFLKTGDPADPSFAYVVPIIDLLDEEVDLAPARHAPAGTADVDIARELQAVHKMLADLGTALPRRLPVLPSVAEAASPPTISVTDLVRSGALEILGPIRDTGEGDFVTDVPVLTAKDVVLDRNASGGGDERILQRIPLRDGDIVVPLVARQMVARMITEPGAAVLGRNLYLLRPNPDVLDPWFLLGHLRTGANERLTGSSSSGLRIDARKAQVPRIPIAEQRRHGTIFRGLHDFNDLAQQVASLAADMARLTAEGLTSGRLRPTEEE</sequence>
<evidence type="ECO:0000259" key="1">
    <source>
        <dbReference type="Pfam" id="PF02384"/>
    </source>
</evidence>
<reference evidence="2" key="1">
    <citation type="submission" date="2021-01" db="EMBL/GenBank/DDBJ databases">
        <title>Whole genome shotgun sequence of Actinoplanes capillaceus NBRC 16408.</title>
        <authorList>
            <person name="Komaki H."/>
            <person name="Tamura T."/>
        </authorList>
    </citation>
    <scope>NUCLEOTIDE SEQUENCE [LARGE SCALE GENOMIC DNA]</scope>
    <source>
        <strain evidence="2">NBRC 16408</strain>
    </source>
</reference>
<comment type="caution">
    <text evidence="2">The sequence shown here is derived from an EMBL/GenBank/DDBJ whole genome shotgun (WGS) entry which is preliminary data.</text>
</comment>
<protein>
    <submittedName>
        <fullName evidence="2">Type II restriction endonuclease subunit M</fullName>
    </submittedName>
</protein>
<gene>
    <name evidence="2" type="ORF">Aca07nite_18550</name>
</gene>
<feature type="domain" description="DNA methylase adenine-specific" evidence="1">
    <location>
        <begin position="126"/>
        <end position="406"/>
    </location>
</feature>
<organism evidence="2">
    <name type="scientific">Actinoplanes campanulatus</name>
    <dbReference type="NCBI Taxonomy" id="113559"/>
    <lineage>
        <taxon>Bacteria</taxon>
        <taxon>Bacillati</taxon>
        <taxon>Actinomycetota</taxon>
        <taxon>Actinomycetes</taxon>
        <taxon>Micromonosporales</taxon>
        <taxon>Micromonosporaceae</taxon>
        <taxon>Actinoplanes</taxon>
    </lineage>
</organism>
<dbReference type="InterPro" id="IPR036388">
    <property type="entry name" value="WH-like_DNA-bd_sf"/>
</dbReference>
<keyword evidence="2" id="KW-0378">Hydrolase</keyword>
<dbReference type="Pfam" id="PF02384">
    <property type="entry name" value="N6_Mtase"/>
    <property type="match status" value="1"/>
</dbReference>
<dbReference type="CDD" id="cd02440">
    <property type="entry name" value="AdoMet_MTases"/>
    <property type="match status" value="1"/>
</dbReference>
<dbReference type="InterPro" id="IPR052916">
    <property type="entry name" value="Type-I_RE_MTase_Subunit"/>
</dbReference>
<proteinExistence type="predicted"/>
<dbReference type="PANTHER" id="PTHR42998:SF1">
    <property type="entry name" value="TYPE I RESTRICTION ENZYME HINDI METHYLASE SUBUNIT"/>
    <property type="match status" value="1"/>
</dbReference>
<name>A0ABQ3WDY2_9ACTN</name>
<dbReference type="SUPFAM" id="SSF53335">
    <property type="entry name" value="S-adenosyl-L-methionine-dependent methyltransferases"/>
    <property type="match status" value="1"/>
</dbReference>
<dbReference type="InterPro" id="IPR029063">
    <property type="entry name" value="SAM-dependent_MTases_sf"/>
</dbReference>
<dbReference type="Gene3D" id="3.40.50.150">
    <property type="entry name" value="Vaccinia Virus protein VP39"/>
    <property type="match status" value="1"/>
</dbReference>
<evidence type="ECO:0000313" key="2">
    <source>
        <dbReference type="EMBL" id="GID44580.1"/>
    </source>
</evidence>
<dbReference type="EMBL" id="BOMF01000033">
    <property type="protein sequence ID" value="GID44580.1"/>
    <property type="molecule type" value="Genomic_DNA"/>
</dbReference>
<dbReference type="SUPFAM" id="SSF116734">
    <property type="entry name" value="DNA methylase specificity domain"/>
    <property type="match status" value="1"/>
</dbReference>
<dbReference type="InterPro" id="IPR003356">
    <property type="entry name" value="DNA_methylase_A-5"/>
</dbReference>
<dbReference type="PANTHER" id="PTHR42998">
    <property type="entry name" value="TYPE I RESTRICTION ENZYME HINDVIIP M PROTEIN-RELATED"/>
    <property type="match status" value="1"/>
</dbReference>
<keyword evidence="2" id="KW-0540">Nuclease</keyword>
<dbReference type="GO" id="GO:0004519">
    <property type="term" value="F:endonuclease activity"/>
    <property type="evidence" value="ECO:0007669"/>
    <property type="project" value="UniProtKB-KW"/>
</dbReference>
<dbReference type="PRINTS" id="PR00507">
    <property type="entry name" value="N12N6MTFRASE"/>
</dbReference>
<dbReference type="Gene3D" id="1.10.10.10">
    <property type="entry name" value="Winged helix-like DNA-binding domain superfamily/Winged helix DNA-binding domain"/>
    <property type="match status" value="1"/>
</dbReference>